<dbReference type="Proteomes" id="UP000239724">
    <property type="component" value="Unassembled WGS sequence"/>
</dbReference>
<feature type="compositionally biased region" description="Polar residues" evidence="1">
    <location>
        <begin position="85"/>
        <end position="95"/>
    </location>
</feature>
<evidence type="ECO:0000313" key="4">
    <source>
        <dbReference type="Proteomes" id="UP000239724"/>
    </source>
</evidence>
<feature type="region of interest" description="Disordered" evidence="1">
    <location>
        <begin position="17"/>
        <end position="95"/>
    </location>
</feature>
<sequence length="95" mass="9534">MLLAAGMLAFSAAGSLAQQNKGPDNGAALKSTTSGRPDTAATAGAVTSNDTRSHMSSTNGSALKTTTMGDTGRETKSHVSPPAGRSTTSSENRHQ</sequence>
<dbReference type="AlphaFoldDB" id="A0A2S6NJ44"/>
<accession>A0A2S6NJ44</accession>
<keyword evidence="4" id="KW-1185">Reference proteome</keyword>
<name>A0A2S6NJ44_RHOGL</name>
<feature type="signal peptide" evidence="2">
    <location>
        <begin position="1"/>
        <end position="17"/>
    </location>
</feature>
<reference evidence="3 4" key="1">
    <citation type="journal article" date="2018" name="Arch. Microbiol.">
        <title>New insights into the metabolic potential of the phototrophic purple bacterium Rhodopila globiformis DSM 161(T) from its draft genome sequence and evidence for a vanadium-dependent nitrogenase.</title>
        <authorList>
            <person name="Imhoff J.F."/>
            <person name="Rahn T."/>
            <person name="Kunzel S."/>
            <person name="Neulinger S.C."/>
        </authorList>
    </citation>
    <scope>NUCLEOTIDE SEQUENCE [LARGE SCALE GENOMIC DNA]</scope>
    <source>
        <strain evidence="3 4">DSM 161</strain>
    </source>
</reference>
<protein>
    <submittedName>
        <fullName evidence="3">Uncharacterized protein</fullName>
    </submittedName>
</protein>
<keyword evidence="2" id="KW-0732">Signal</keyword>
<dbReference type="EMBL" id="NHRY01000093">
    <property type="protein sequence ID" value="PPQ34683.1"/>
    <property type="molecule type" value="Genomic_DNA"/>
</dbReference>
<evidence type="ECO:0000256" key="2">
    <source>
        <dbReference type="SAM" id="SignalP"/>
    </source>
</evidence>
<proteinExistence type="predicted"/>
<comment type="caution">
    <text evidence="3">The sequence shown here is derived from an EMBL/GenBank/DDBJ whole genome shotgun (WGS) entry which is preliminary data.</text>
</comment>
<evidence type="ECO:0000313" key="3">
    <source>
        <dbReference type="EMBL" id="PPQ34683.1"/>
    </source>
</evidence>
<evidence type="ECO:0000256" key="1">
    <source>
        <dbReference type="SAM" id="MobiDB-lite"/>
    </source>
</evidence>
<gene>
    <name evidence="3" type="ORF">CCS01_09855</name>
</gene>
<feature type="compositionally biased region" description="Polar residues" evidence="1">
    <location>
        <begin position="45"/>
        <end position="69"/>
    </location>
</feature>
<organism evidence="3 4">
    <name type="scientific">Rhodopila globiformis</name>
    <name type="common">Rhodopseudomonas globiformis</name>
    <dbReference type="NCBI Taxonomy" id="1071"/>
    <lineage>
        <taxon>Bacteria</taxon>
        <taxon>Pseudomonadati</taxon>
        <taxon>Pseudomonadota</taxon>
        <taxon>Alphaproteobacteria</taxon>
        <taxon>Acetobacterales</taxon>
        <taxon>Acetobacteraceae</taxon>
        <taxon>Rhodopila</taxon>
    </lineage>
</organism>
<feature type="chain" id="PRO_5015760378" evidence="2">
    <location>
        <begin position="18"/>
        <end position="95"/>
    </location>
</feature>